<dbReference type="OrthoDB" id="3124339at2759"/>
<reference evidence="2" key="1">
    <citation type="submission" date="2018-04" db="EMBL/GenBank/DDBJ databases">
        <title>Whole genome sequencing of Hypsizygus marmoreus.</title>
        <authorList>
            <person name="Choi I.-G."/>
            <person name="Min B."/>
            <person name="Kim J.-G."/>
            <person name="Kim S."/>
            <person name="Oh Y.-L."/>
            <person name="Kong W.-S."/>
            <person name="Park H."/>
            <person name="Jeong J."/>
            <person name="Song E.-S."/>
        </authorList>
    </citation>
    <scope>NUCLEOTIDE SEQUENCE [LARGE SCALE GENOMIC DNA]</scope>
    <source>
        <strain evidence="2">51987-8</strain>
    </source>
</reference>
<gene>
    <name evidence="2" type="ORF">Hypma_013776</name>
</gene>
<evidence type="ECO:0000313" key="2">
    <source>
        <dbReference type="EMBL" id="RDB29994.1"/>
    </source>
</evidence>
<name>A0A369KE38_HYPMA</name>
<proteinExistence type="predicted"/>
<evidence type="ECO:0000256" key="1">
    <source>
        <dbReference type="SAM" id="MobiDB-lite"/>
    </source>
</evidence>
<accession>A0A369KE38</accession>
<dbReference type="EMBL" id="LUEZ02000009">
    <property type="protein sequence ID" value="RDB29994.1"/>
    <property type="molecule type" value="Genomic_DNA"/>
</dbReference>
<comment type="caution">
    <text evidence="2">The sequence shown here is derived from an EMBL/GenBank/DDBJ whole genome shotgun (WGS) entry which is preliminary data.</text>
</comment>
<dbReference type="AlphaFoldDB" id="A0A369KE38"/>
<evidence type="ECO:0000313" key="3">
    <source>
        <dbReference type="Proteomes" id="UP000076154"/>
    </source>
</evidence>
<dbReference type="InParanoid" id="A0A369KE38"/>
<feature type="region of interest" description="Disordered" evidence="1">
    <location>
        <begin position="117"/>
        <end position="170"/>
    </location>
</feature>
<dbReference type="Proteomes" id="UP000076154">
    <property type="component" value="Unassembled WGS sequence"/>
</dbReference>
<sequence length="195" mass="21831">MDSLASNRPRSHPHFKPSETVRLAYLALKLDLQPWIPSYQRALLSYERADKRRSLHLARETRRALLMEEKLAVQLVKEAEVMVDLLRSDAKKAHLRVEEATLEIGTVRAALEREAISETTLSNPDDEEFTFEFGPSTSDPVSDDEESNTSDSEASAITHTHTAEGQVATHEHVRGNLTEEALTKHDAMSAVSETV</sequence>
<keyword evidence="3" id="KW-1185">Reference proteome</keyword>
<protein>
    <submittedName>
        <fullName evidence="2">Uncharacterized protein</fullName>
    </submittedName>
</protein>
<organism evidence="2 3">
    <name type="scientific">Hypsizygus marmoreus</name>
    <name type="common">White beech mushroom</name>
    <name type="synonym">Agaricus marmoreus</name>
    <dbReference type="NCBI Taxonomy" id="39966"/>
    <lineage>
        <taxon>Eukaryota</taxon>
        <taxon>Fungi</taxon>
        <taxon>Dikarya</taxon>
        <taxon>Basidiomycota</taxon>
        <taxon>Agaricomycotina</taxon>
        <taxon>Agaricomycetes</taxon>
        <taxon>Agaricomycetidae</taxon>
        <taxon>Agaricales</taxon>
        <taxon>Tricholomatineae</taxon>
        <taxon>Lyophyllaceae</taxon>
        <taxon>Hypsizygus</taxon>
    </lineage>
</organism>